<evidence type="ECO:0000256" key="3">
    <source>
        <dbReference type="ARBA" id="ARBA00022801"/>
    </source>
</evidence>
<evidence type="ECO:0000259" key="11">
    <source>
        <dbReference type="PROSITE" id="PS51195"/>
    </source>
</evidence>
<evidence type="ECO:0000313" key="12">
    <source>
        <dbReference type="EMBL" id="KAL3316720.1"/>
    </source>
</evidence>
<dbReference type="Pfam" id="PF00270">
    <property type="entry name" value="DEAD"/>
    <property type="match status" value="1"/>
</dbReference>
<evidence type="ECO:0000256" key="9">
    <source>
        <dbReference type="SAM" id="MobiDB-lite"/>
    </source>
</evidence>
<feature type="region of interest" description="Disordered" evidence="9">
    <location>
        <begin position="1"/>
        <end position="51"/>
    </location>
</feature>
<gene>
    <name evidence="12" type="primary">DDX42</name>
    <name evidence="12" type="ORF">Ciccas_004627</name>
</gene>
<dbReference type="InterPro" id="IPR014001">
    <property type="entry name" value="Helicase_ATP-bd"/>
</dbReference>
<evidence type="ECO:0000313" key="13">
    <source>
        <dbReference type="Proteomes" id="UP001626550"/>
    </source>
</evidence>
<dbReference type="PROSITE" id="PS00039">
    <property type="entry name" value="DEAD_ATP_HELICASE"/>
    <property type="match status" value="1"/>
</dbReference>
<evidence type="ECO:0000256" key="6">
    <source>
        <dbReference type="ARBA" id="ARBA00047984"/>
    </source>
</evidence>
<dbReference type="PANTHER" id="PTHR47958">
    <property type="entry name" value="ATP-DEPENDENT RNA HELICASE DBP3"/>
    <property type="match status" value="1"/>
</dbReference>
<keyword evidence="5 8" id="KW-0067">ATP-binding</keyword>
<dbReference type="InterPro" id="IPR011545">
    <property type="entry name" value="DEAD/DEAH_box_helicase_dom"/>
</dbReference>
<protein>
    <recommendedName>
        <fullName evidence="1">RNA helicase</fullName>
        <ecNumber evidence="1">3.6.4.13</ecNumber>
    </recommendedName>
</protein>
<evidence type="ECO:0000259" key="10">
    <source>
        <dbReference type="PROSITE" id="PS51192"/>
    </source>
</evidence>
<dbReference type="FunFam" id="3.40.50.300:FF:000079">
    <property type="entry name" value="probable ATP-dependent RNA helicase DDX17"/>
    <property type="match status" value="1"/>
</dbReference>
<dbReference type="CDD" id="cd17952">
    <property type="entry name" value="DEADc_DDX42"/>
    <property type="match status" value="1"/>
</dbReference>
<keyword evidence="4 8" id="KW-0347">Helicase</keyword>
<comment type="caution">
    <text evidence="12">The sequence shown here is derived from an EMBL/GenBank/DDBJ whole genome shotgun (WGS) entry which is preliminary data.</text>
</comment>
<comment type="similarity">
    <text evidence="8">Belongs to the DEAD box helicase family.</text>
</comment>
<dbReference type="InterPro" id="IPR027417">
    <property type="entry name" value="P-loop_NTPase"/>
</dbReference>
<evidence type="ECO:0000256" key="2">
    <source>
        <dbReference type="ARBA" id="ARBA00022741"/>
    </source>
</evidence>
<organism evidence="12 13">
    <name type="scientific">Cichlidogyrus casuarinus</name>
    <dbReference type="NCBI Taxonomy" id="1844966"/>
    <lineage>
        <taxon>Eukaryota</taxon>
        <taxon>Metazoa</taxon>
        <taxon>Spiralia</taxon>
        <taxon>Lophotrochozoa</taxon>
        <taxon>Platyhelminthes</taxon>
        <taxon>Monogenea</taxon>
        <taxon>Monopisthocotylea</taxon>
        <taxon>Dactylogyridea</taxon>
        <taxon>Ancyrocephalidae</taxon>
        <taxon>Cichlidogyrus</taxon>
    </lineage>
</organism>
<dbReference type="GO" id="GO:0005524">
    <property type="term" value="F:ATP binding"/>
    <property type="evidence" value="ECO:0007669"/>
    <property type="project" value="UniProtKB-KW"/>
</dbReference>
<keyword evidence="13" id="KW-1185">Reference proteome</keyword>
<dbReference type="GO" id="GO:0016787">
    <property type="term" value="F:hydrolase activity"/>
    <property type="evidence" value="ECO:0007669"/>
    <property type="project" value="UniProtKB-KW"/>
</dbReference>
<dbReference type="PROSITE" id="PS51192">
    <property type="entry name" value="HELICASE_ATP_BIND_1"/>
    <property type="match status" value="1"/>
</dbReference>
<evidence type="ECO:0000256" key="8">
    <source>
        <dbReference type="RuleBase" id="RU000492"/>
    </source>
</evidence>
<evidence type="ECO:0000256" key="5">
    <source>
        <dbReference type="ARBA" id="ARBA00022840"/>
    </source>
</evidence>
<evidence type="ECO:0000256" key="1">
    <source>
        <dbReference type="ARBA" id="ARBA00012552"/>
    </source>
</evidence>
<accession>A0ABD2QAY8</accession>
<dbReference type="SUPFAM" id="SSF52540">
    <property type="entry name" value="P-loop containing nucleoside triphosphate hydrolases"/>
    <property type="match status" value="1"/>
</dbReference>
<reference evidence="12 13" key="1">
    <citation type="submission" date="2024-11" db="EMBL/GenBank/DDBJ databases">
        <title>Adaptive evolution of stress response genes in parasites aligns with host niche diversity.</title>
        <authorList>
            <person name="Hahn C."/>
            <person name="Resl P."/>
        </authorList>
    </citation>
    <scope>NUCLEOTIDE SEQUENCE [LARGE SCALE GENOMIC DNA]</scope>
    <source>
        <strain evidence="12">EGGRZ-B1_66</strain>
        <tissue evidence="12">Body</tissue>
    </source>
</reference>
<dbReference type="Proteomes" id="UP001626550">
    <property type="component" value="Unassembled WGS sequence"/>
</dbReference>
<name>A0ABD2QAY8_9PLAT</name>
<dbReference type="EC" id="3.6.4.13" evidence="1"/>
<dbReference type="InterPro" id="IPR000629">
    <property type="entry name" value="RNA-helicase_DEAD-box_CS"/>
</dbReference>
<feature type="domain" description="DEAD-box RNA helicase Q" evidence="11">
    <location>
        <begin position="284"/>
        <end position="312"/>
    </location>
</feature>
<evidence type="ECO:0000256" key="7">
    <source>
        <dbReference type="PROSITE-ProRule" id="PRU00552"/>
    </source>
</evidence>
<dbReference type="PROSITE" id="PS51195">
    <property type="entry name" value="Q_MOTIF"/>
    <property type="match status" value="1"/>
</dbReference>
<sequence>MSNNRRPGTWGINFLASSNGQKPEDKSSESNKDDRPKAVQGKNPGINKQGYNTEFLNPAYYNPSYGSASTSVGRSLANIGRKRVQDDDDYFNDNEDDCLYQKAPDSPECDPQKEEDEEDPLDQFMQGIEVSNYYSIFIETTNILIQGATLCLIKTSDSKSCMNRTCFMVVRFLFKSRAHRYDIEKEDELESYLRFMEQNPNLGVYGDEDEIYEYDAEGNIVAHERKEIDPLPPIDHSLIAYSSFNKNFYTPHEEIVALDALRVSQLREKLGIKVRGLNPVSPVCSFAHFNLDQTLIEAIREAGYSQPTPIQAQAVPVALSGRDIIGIAKTGSGKTAAFLWPMLVHIMDQSELKQGDGPIGVVCAPTRELALQIYAEAKKLAKVYNLGVVCAYGGGNLWEQQKACEAGCEILICTPGRLIDLVKKKATNLRRVTFLVFDEADKMFNLGFGPQVRSIANHVRPDRQALLFSATFKSKIEKLAREILSEPVKIVQGSMGEANEDITQIVEVMHSQEEKWDWLCKHLVEFTSSKCFIYSYHCFTILRGQCLSLCDQETECG</sequence>
<evidence type="ECO:0000256" key="4">
    <source>
        <dbReference type="ARBA" id="ARBA00022806"/>
    </source>
</evidence>
<dbReference type="EMBL" id="JBJKFK010000492">
    <property type="protein sequence ID" value="KAL3316720.1"/>
    <property type="molecule type" value="Genomic_DNA"/>
</dbReference>
<feature type="compositionally biased region" description="Basic and acidic residues" evidence="9">
    <location>
        <begin position="22"/>
        <end position="37"/>
    </location>
</feature>
<dbReference type="GO" id="GO:0003724">
    <property type="term" value="F:RNA helicase activity"/>
    <property type="evidence" value="ECO:0007669"/>
    <property type="project" value="UniProtKB-EC"/>
</dbReference>
<feature type="compositionally biased region" description="Acidic residues" evidence="9">
    <location>
        <begin position="86"/>
        <end position="98"/>
    </location>
</feature>
<dbReference type="Gene3D" id="3.40.50.300">
    <property type="entry name" value="P-loop containing nucleotide triphosphate hydrolases"/>
    <property type="match status" value="1"/>
</dbReference>
<proteinExistence type="inferred from homology"/>
<keyword evidence="3 8" id="KW-0378">Hydrolase</keyword>
<feature type="short sequence motif" description="Q motif" evidence="7">
    <location>
        <begin position="284"/>
        <end position="312"/>
    </location>
</feature>
<feature type="region of interest" description="Disordered" evidence="9">
    <location>
        <begin position="86"/>
        <end position="119"/>
    </location>
</feature>
<dbReference type="InterPro" id="IPR014014">
    <property type="entry name" value="RNA_helicase_DEAD_Q_motif"/>
</dbReference>
<dbReference type="AlphaFoldDB" id="A0ABD2QAY8"/>
<feature type="domain" description="Helicase ATP-binding" evidence="10">
    <location>
        <begin position="315"/>
        <end position="490"/>
    </location>
</feature>
<comment type="catalytic activity">
    <reaction evidence="6">
        <text>ATP + H2O = ADP + phosphate + H(+)</text>
        <dbReference type="Rhea" id="RHEA:13065"/>
        <dbReference type="ChEBI" id="CHEBI:15377"/>
        <dbReference type="ChEBI" id="CHEBI:15378"/>
        <dbReference type="ChEBI" id="CHEBI:30616"/>
        <dbReference type="ChEBI" id="CHEBI:43474"/>
        <dbReference type="ChEBI" id="CHEBI:456216"/>
        <dbReference type="EC" id="3.6.4.13"/>
    </reaction>
</comment>
<dbReference type="SMART" id="SM00487">
    <property type="entry name" value="DEXDc"/>
    <property type="match status" value="1"/>
</dbReference>
<keyword evidence="2 8" id="KW-0547">Nucleotide-binding</keyword>